<organism evidence="2 3">
    <name type="scientific">Bugula neritina</name>
    <name type="common">Brown bryozoan</name>
    <name type="synonym">Sertularia neritina</name>
    <dbReference type="NCBI Taxonomy" id="10212"/>
    <lineage>
        <taxon>Eukaryota</taxon>
        <taxon>Metazoa</taxon>
        <taxon>Spiralia</taxon>
        <taxon>Lophotrochozoa</taxon>
        <taxon>Bryozoa</taxon>
        <taxon>Gymnolaemata</taxon>
        <taxon>Cheilostomatida</taxon>
        <taxon>Flustrina</taxon>
        <taxon>Buguloidea</taxon>
        <taxon>Bugulidae</taxon>
        <taxon>Bugula</taxon>
    </lineage>
</organism>
<gene>
    <name evidence="2" type="ORF">EB796_021629</name>
</gene>
<feature type="domain" description="Amidase" evidence="1">
    <location>
        <begin position="2"/>
        <end position="218"/>
    </location>
</feature>
<dbReference type="GO" id="GO:0017064">
    <property type="term" value="F:fatty acid amide hydrolase activity"/>
    <property type="evidence" value="ECO:0007669"/>
    <property type="project" value="TreeGrafter"/>
</dbReference>
<keyword evidence="3" id="KW-1185">Reference proteome</keyword>
<sequence length="238" mass="26972">MAEEALKKAGHEVVHWQPPNTMWALSQAYATNVFGDGGKVFVEAVQNDIWEDHIKDIIYLSMMPAWLKKFIASTIAPLIFPRYLINYLTSSSGSGTISNLWKDEAEIKEYRRMVVKEMEKQEIDAILCPSMPVPAMRIGECKDAVGVVVYTALFNVLNFPSGAVPITKVTTEDIEKDMVNFPTKDMWHKAIKKNLEGSKGLPVGVQCASLPFYEERCLRMMKDLEKQIGYDVLIEYQN</sequence>
<dbReference type="Proteomes" id="UP000593567">
    <property type="component" value="Unassembled WGS sequence"/>
</dbReference>
<evidence type="ECO:0000313" key="3">
    <source>
        <dbReference type="Proteomes" id="UP000593567"/>
    </source>
</evidence>
<reference evidence="2" key="1">
    <citation type="submission" date="2020-06" db="EMBL/GenBank/DDBJ databases">
        <title>Draft genome of Bugula neritina, a colonial animal packing powerful symbionts and potential medicines.</title>
        <authorList>
            <person name="Rayko M."/>
        </authorList>
    </citation>
    <scope>NUCLEOTIDE SEQUENCE [LARGE SCALE GENOMIC DNA]</scope>
    <source>
        <strain evidence="2">Kwan_BN1</strain>
    </source>
</reference>
<dbReference type="SUPFAM" id="SSF75304">
    <property type="entry name" value="Amidase signature (AS) enzymes"/>
    <property type="match status" value="1"/>
</dbReference>
<dbReference type="AlphaFoldDB" id="A0A7J7J1M2"/>
<dbReference type="GO" id="GO:0009062">
    <property type="term" value="P:fatty acid catabolic process"/>
    <property type="evidence" value="ECO:0007669"/>
    <property type="project" value="TreeGrafter"/>
</dbReference>
<comment type="caution">
    <text evidence="2">The sequence shown here is derived from an EMBL/GenBank/DDBJ whole genome shotgun (WGS) entry which is preliminary data.</text>
</comment>
<dbReference type="InterPro" id="IPR023631">
    <property type="entry name" value="Amidase_dom"/>
</dbReference>
<accession>A0A7J7J1M2</accession>
<proteinExistence type="predicted"/>
<dbReference type="PANTHER" id="PTHR45847">
    <property type="entry name" value="FATTY ACID AMIDE HYDROLASE"/>
    <property type="match status" value="1"/>
</dbReference>
<dbReference type="InterPro" id="IPR052096">
    <property type="entry name" value="Endocannabinoid_amidase"/>
</dbReference>
<protein>
    <submittedName>
        <fullName evidence="2">FAAH</fullName>
    </submittedName>
</protein>
<name>A0A7J7J1M2_BUGNE</name>
<dbReference type="Pfam" id="PF01425">
    <property type="entry name" value="Amidase"/>
    <property type="match status" value="1"/>
</dbReference>
<dbReference type="GO" id="GO:0004040">
    <property type="term" value="F:amidase activity"/>
    <property type="evidence" value="ECO:0007669"/>
    <property type="project" value="TreeGrafter"/>
</dbReference>
<dbReference type="EMBL" id="VXIV02003194">
    <property type="protein sequence ID" value="KAF6020082.1"/>
    <property type="molecule type" value="Genomic_DNA"/>
</dbReference>
<dbReference type="OrthoDB" id="6428749at2759"/>
<evidence type="ECO:0000313" key="2">
    <source>
        <dbReference type="EMBL" id="KAF6020082.1"/>
    </source>
</evidence>
<dbReference type="Gene3D" id="3.90.1300.10">
    <property type="entry name" value="Amidase signature (AS) domain"/>
    <property type="match status" value="1"/>
</dbReference>
<dbReference type="InterPro" id="IPR036928">
    <property type="entry name" value="AS_sf"/>
</dbReference>
<evidence type="ECO:0000259" key="1">
    <source>
        <dbReference type="Pfam" id="PF01425"/>
    </source>
</evidence>
<dbReference type="PANTHER" id="PTHR45847:SF6">
    <property type="entry name" value="FATTY ACID AMIDE HYDROLASE"/>
    <property type="match status" value="1"/>
</dbReference>